<keyword evidence="6 9" id="KW-0175">Coiled coil</keyword>
<comment type="subcellular location">
    <subcellularLocation>
        <location evidence="1">Chromosome</location>
        <location evidence="1">Centromere</location>
    </subcellularLocation>
</comment>
<comment type="similarity">
    <text evidence="2">Belongs to the NUF2 family.</text>
</comment>
<feature type="coiled-coil region" evidence="9">
    <location>
        <begin position="82"/>
        <end position="211"/>
    </location>
</feature>
<evidence type="ECO:0000256" key="1">
    <source>
        <dbReference type="ARBA" id="ARBA00004584"/>
    </source>
</evidence>
<evidence type="ECO:0000256" key="9">
    <source>
        <dbReference type="SAM" id="Coils"/>
    </source>
</evidence>
<keyword evidence="5" id="KW-0498">Mitosis</keyword>
<dbReference type="GO" id="GO:0051301">
    <property type="term" value="P:cell division"/>
    <property type="evidence" value="ECO:0007669"/>
    <property type="project" value="UniProtKB-KW"/>
</dbReference>
<dbReference type="VEuPathDB" id="TrichDB:TRFO_35828"/>
<dbReference type="Proteomes" id="UP000179807">
    <property type="component" value="Unassembled WGS sequence"/>
</dbReference>
<feature type="domain" description="Kinetochore protein Nuf2 N-terminal" evidence="11">
    <location>
        <begin position="14"/>
        <end position="79"/>
    </location>
</feature>
<proteinExistence type="inferred from homology"/>
<comment type="caution">
    <text evidence="12">The sequence shown here is derived from an EMBL/GenBank/DDBJ whole genome shotgun (WGS) entry which is preliminary data.</text>
</comment>
<keyword evidence="13" id="KW-1185">Reference proteome</keyword>
<name>A0A1J4JK38_9EUKA</name>
<evidence type="ECO:0000313" key="13">
    <source>
        <dbReference type="Proteomes" id="UP000179807"/>
    </source>
</evidence>
<dbReference type="GO" id="GO:0031262">
    <property type="term" value="C:Ndc80 complex"/>
    <property type="evidence" value="ECO:0007669"/>
    <property type="project" value="InterPro"/>
</dbReference>
<feature type="region of interest" description="Disordered" evidence="10">
    <location>
        <begin position="302"/>
        <end position="321"/>
    </location>
</feature>
<reference evidence="12" key="1">
    <citation type="submission" date="2016-10" db="EMBL/GenBank/DDBJ databases">
        <authorList>
            <person name="Benchimol M."/>
            <person name="Almeida L.G."/>
            <person name="Vasconcelos A.T."/>
            <person name="Perreira-Neves A."/>
            <person name="Rosa I.A."/>
            <person name="Tasca T."/>
            <person name="Bogo M.R."/>
            <person name="de Souza W."/>
        </authorList>
    </citation>
    <scope>NUCLEOTIDE SEQUENCE [LARGE SCALE GENOMIC DNA]</scope>
    <source>
        <strain evidence="12">K</strain>
    </source>
</reference>
<dbReference type="OrthoDB" id="8194677at2759"/>
<evidence type="ECO:0000256" key="7">
    <source>
        <dbReference type="ARBA" id="ARBA00023306"/>
    </source>
</evidence>
<dbReference type="InterPro" id="IPR005549">
    <property type="entry name" value="Kinetochore_Nuf2_N"/>
</dbReference>
<sequence>MAMPDLQICEPFDEELSAGFVFLNCFYKLKKIAEAAKINDFSLKDFYAPNSKRLVKLFSGLMNFAFYEQERLTLFNQLNDRRAESVVRNQELKEILEQLQCEIKGKQEILHEQTLKRENLKSTQDALIDQIATLEESQNAYQAEIKKFIQKEEEAKQRKQQIENAIVAANDEIDRLNIQLSFDPNQIQEIIQKASDELDCVQLEATEVEKKFKQSSEKLKFMDKNREKLIEALEKCHPILFDVKKQREVQAEAESLAEQRNELEEMRRRVQILRQRKAQIDQDKKKQDAAEKEVNQKIKAQKAEQRKLLQQKKNSGFDAEDQISMMRARISDYFDALSRSMNDISSVEF</sequence>
<evidence type="ECO:0000313" key="12">
    <source>
        <dbReference type="EMBL" id="OHS97891.1"/>
    </source>
</evidence>
<organism evidence="12 13">
    <name type="scientific">Tritrichomonas foetus</name>
    <dbReference type="NCBI Taxonomy" id="1144522"/>
    <lineage>
        <taxon>Eukaryota</taxon>
        <taxon>Metamonada</taxon>
        <taxon>Parabasalia</taxon>
        <taxon>Tritrichomonadida</taxon>
        <taxon>Tritrichomonadidae</taxon>
        <taxon>Tritrichomonas</taxon>
    </lineage>
</organism>
<evidence type="ECO:0000256" key="10">
    <source>
        <dbReference type="SAM" id="MobiDB-lite"/>
    </source>
</evidence>
<evidence type="ECO:0000256" key="4">
    <source>
        <dbReference type="ARBA" id="ARBA00022618"/>
    </source>
</evidence>
<evidence type="ECO:0000256" key="8">
    <source>
        <dbReference type="ARBA" id="ARBA00023328"/>
    </source>
</evidence>
<evidence type="ECO:0000256" key="2">
    <source>
        <dbReference type="ARBA" id="ARBA00005498"/>
    </source>
</evidence>
<evidence type="ECO:0000259" key="11">
    <source>
        <dbReference type="Pfam" id="PF03800"/>
    </source>
</evidence>
<dbReference type="AlphaFoldDB" id="A0A1J4JK38"/>
<dbReference type="EMBL" id="MLAK01001088">
    <property type="protein sequence ID" value="OHS97891.1"/>
    <property type="molecule type" value="Genomic_DNA"/>
</dbReference>
<gene>
    <name evidence="12" type="ORF">TRFO_35828</name>
</gene>
<keyword evidence="7" id="KW-0131">Cell cycle</keyword>
<evidence type="ECO:0000256" key="3">
    <source>
        <dbReference type="ARBA" id="ARBA00022454"/>
    </source>
</evidence>
<dbReference type="GeneID" id="94845186"/>
<protein>
    <recommendedName>
        <fullName evidence="11">Kinetochore protein Nuf2 N-terminal domain-containing protein</fullName>
    </recommendedName>
</protein>
<dbReference type="RefSeq" id="XP_068351028.1">
    <property type="nucleotide sequence ID" value="XM_068510482.1"/>
</dbReference>
<evidence type="ECO:0000256" key="5">
    <source>
        <dbReference type="ARBA" id="ARBA00022776"/>
    </source>
</evidence>
<evidence type="ECO:0000256" key="6">
    <source>
        <dbReference type="ARBA" id="ARBA00023054"/>
    </source>
</evidence>
<accession>A0A1J4JK38</accession>
<dbReference type="InterPro" id="IPR038275">
    <property type="entry name" value="Nuf2_N_sf"/>
</dbReference>
<keyword evidence="3" id="KW-0158">Chromosome</keyword>
<keyword evidence="4" id="KW-0132">Cell division</keyword>
<dbReference type="Pfam" id="PF03800">
    <property type="entry name" value="Nuf2"/>
    <property type="match status" value="1"/>
</dbReference>
<keyword evidence="8" id="KW-0137">Centromere</keyword>
<dbReference type="Gene3D" id="1.10.418.60">
    <property type="entry name" value="Ncd80 complex, Nuf2 subunit"/>
    <property type="match status" value="1"/>
</dbReference>